<dbReference type="SUPFAM" id="SSF51366">
    <property type="entry name" value="Ribulose-phoshate binding barrel"/>
    <property type="match status" value="1"/>
</dbReference>
<evidence type="ECO:0000256" key="9">
    <source>
        <dbReference type="ARBA" id="ARBA00025475"/>
    </source>
</evidence>
<comment type="similarity">
    <text evidence="3 11 12">Belongs to the HisA/HisF family.</text>
</comment>
<dbReference type="PANTHER" id="PTHR21235:SF2">
    <property type="entry name" value="IMIDAZOLE GLYCEROL PHOSPHATE SYNTHASE HISHF"/>
    <property type="match status" value="1"/>
</dbReference>
<dbReference type="GO" id="GO:0000107">
    <property type="term" value="F:imidazoleglycerol-phosphate synthase activity"/>
    <property type="evidence" value="ECO:0007669"/>
    <property type="project" value="UniProtKB-UniRule"/>
</dbReference>
<dbReference type="GO" id="GO:0016829">
    <property type="term" value="F:lyase activity"/>
    <property type="evidence" value="ECO:0007669"/>
    <property type="project" value="UniProtKB-KW"/>
</dbReference>
<dbReference type="InterPro" id="IPR011060">
    <property type="entry name" value="RibuloseP-bd_barrel"/>
</dbReference>
<comment type="subunit">
    <text evidence="4 11">Heterodimer of HisH and HisF.</text>
</comment>
<dbReference type="RefSeq" id="WP_079547419.1">
    <property type="nucleotide sequence ID" value="NZ_CP117826.1"/>
</dbReference>
<evidence type="ECO:0000256" key="5">
    <source>
        <dbReference type="ARBA" id="ARBA00022490"/>
    </source>
</evidence>
<keyword evidence="5 11" id="KW-0963">Cytoplasm</keyword>
<keyword evidence="7 11" id="KW-0368">Histidine biosynthesis</keyword>
<dbReference type="EMBL" id="CP117826">
    <property type="protein sequence ID" value="XCC62789.1"/>
    <property type="molecule type" value="Genomic_DNA"/>
</dbReference>
<feature type="active site" evidence="11">
    <location>
        <position position="130"/>
    </location>
</feature>
<protein>
    <recommendedName>
        <fullName evidence="11">Imidazole glycerol phosphate synthase subunit HisF</fullName>
        <ecNumber evidence="11">4.3.2.10</ecNumber>
    </recommendedName>
    <alternativeName>
        <fullName evidence="11">IGP synthase cyclase subunit</fullName>
    </alternativeName>
    <alternativeName>
        <fullName evidence="11">IGP synthase subunit HisF</fullName>
    </alternativeName>
    <alternativeName>
        <fullName evidence="11">ImGP synthase subunit HisF</fullName>
        <shortName evidence="11">IGPS subunit HisF</shortName>
    </alternativeName>
</protein>
<organism evidence="13">
    <name type="scientific">Christensenella massiliensis</name>
    <dbReference type="NCBI Taxonomy" id="1805714"/>
    <lineage>
        <taxon>Bacteria</taxon>
        <taxon>Bacillati</taxon>
        <taxon>Bacillota</taxon>
        <taxon>Clostridia</taxon>
        <taxon>Christensenellales</taxon>
        <taxon>Christensenellaceae</taxon>
        <taxon>Christensenella</taxon>
    </lineage>
</organism>
<evidence type="ECO:0000256" key="3">
    <source>
        <dbReference type="ARBA" id="ARBA00009667"/>
    </source>
</evidence>
<evidence type="ECO:0000256" key="10">
    <source>
        <dbReference type="ARBA" id="ARBA00047838"/>
    </source>
</evidence>
<sequence length="252" mass="26858">MLTRRIIPCLDVHAGRVVKGVNFVDLKDAGDPVEIAKAYNAQGADEITFLDITASSDDRGIMEDVVARTAEQVFIPLTVGGGIRTVDDFRRILKAGADKISINSTALKTPELINDAAARFGSQCVVVAIDAKKNGGKYEVYLNGGRVNTGKDAVEWAKEAVQRGAGEILLTSMDADGTKAGYNIELTKMVCENVGVPVIASGGAGKLEDFAEVIREADASAVLAASLFHYKQLSIKQVKDYLKQNGIAVRSV</sequence>
<dbReference type="GO" id="GO:0005737">
    <property type="term" value="C:cytoplasm"/>
    <property type="evidence" value="ECO:0007669"/>
    <property type="project" value="UniProtKB-SubCell"/>
</dbReference>
<comment type="pathway">
    <text evidence="2 11">Amino-acid biosynthesis; L-histidine biosynthesis; L-histidine from 5-phospho-alpha-D-ribose 1-diphosphate: step 5/9.</text>
</comment>
<evidence type="ECO:0000256" key="2">
    <source>
        <dbReference type="ARBA" id="ARBA00005091"/>
    </source>
</evidence>
<dbReference type="InterPro" id="IPR006062">
    <property type="entry name" value="His_biosynth"/>
</dbReference>
<dbReference type="AlphaFoldDB" id="A0AAU8A9U7"/>
<evidence type="ECO:0000256" key="6">
    <source>
        <dbReference type="ARBA" id="ARBA00022605"/>
    </source>
</evidence>
<dbReference type="InterPro" id="IPR013785">
    <property type="entry name" value="Aldolase_TIM"/>
</dbReference>
<proteinExistence type="inferred from homology"/>
<dbReference type="CDD" id="cd04731">
    <property type="entry name" value="HisF"/>
    <property type="match status" value="1"/>
</dbReference>
<evidence type="ECO:0000256" key="8">
    <source>
        <dbReference type="ARBA" id="ARBA00023239"/>
    </source>
</evidence>
<dbReference type="PANTHER" id="PTHR21235">
    <property type="entry name" value="IMIDAZOLE GLYCEROL PHOSPHATE SYNTHASE SUBUNIT HISF/H IGP SYNTHASE SUBUNIT HISF/H"/>
    <property type="match status" value="1"/>
</dbReference>
<keyword evidence="6 11" id="KW-0028">Amino-acid biosynthesis</keyword>
<accession>A0AAU8A9U7</accession>
<comment type="subcellular location">
    <subcellularLocation>
        <location evidence="1 11">Cytoplasm</location>
    </subcellularLocation>
</comment>
<evidence type="ECO:0000256" key="11">
    <source>
        <dbReference type="HAMAP-Rule" id="MF_01013"/>
    </source>
</evidence>
<gene>
    <name evidence="11 13" type="primary">hisF</name>
    <name evidence="13" type="ORF">PUP29_02370</name>
</gene>
<evidence type="ECO:0000256" key="7">
    <source>
        <dbReference type="ARBA" id="ARBA00023102"/>
    </source>
</evidence>
<dbReference type="NCBIfam" id="TIGR00735">
    <property type="entry name" value="hisF"/>
    <property type="match status" value="1"/>
</dbReference>
<feature type="active site" evidence="11">
    <location>
        <position position="11"/>
    </location>
</feature>
<dbReference type="EC" id="4.3.2.10" evidence="11"/>
<comment type="catalytic activity">
    <reaction evidence="10 11">
        <text>5-[(5-phospho-1-deoxy-D-ribulos-1-ylimino)methylamino]-1-(5-phospho-beta-D-ribosyl)imidazole-4-carboxamide + L-glutamine = D-erythro-1-(imidazol-4-yl)glycerol 3-phosphate + 5-amino-1-(5-phospho-beta-D-ribosyl)imidazole-4-carboxamide + L-glutamate + H(+)</text>
        <dbReference type="Rhea" id="RHEA:24793"/>
        <dbReference type="ChEBI" id="CHEBI:15378"/>
        <dbReference type="ChEBI" id="CHEBI:29985"/>
        <dbReference type="ChEBI" id="CHEBI:58278"/>
        <dbReference type="ChEBI" id="CHEBI:58359"/>
        <dbReference type="ChEBI" id="CHEBI:58475"/>
        <dbReference type="ChEBI" id="CHEBI:58525"/>
        <dbReference type="EC" id="4.3.2.10"/>
    </reaction>
</comment>
<dbReference type="HAMAP" id="MF_01013">
    <property type="entry name" value="HisF"/>
    <property type="match status" value="1"/>
</dbReference>
<dbReference type="InterPro" id="IPR050064">
    <property type="entry name" value="IGPS_HisA/HisF"/>
</dbReference>
<dbReference type="InterPro" id="IPR004651">
    <property type="entry name" value="HisF"/>
</dbReference>
<keyword evidence="8 11" id="KW-0456">Lyase</keyword>
<name>A0AAU8A9U7_9FIRM</name>
<evidence type="ECO:0000256" key="1">
    <source>
        <dbReference type="ARBA" id="ARBA00004496"/>
    </source>
</evidence>
<dbReference type="FunFam" id="3.20.20.70:FF:000006">
    <property type="entry name" value="Imidazole glycerol phosphate synthase subunit HisF"/>
    <property type="match status" value="1"/>
</dbReference>
<dbReference type="GO" id="GO:0000105">
    <property type="term" value="P:L-histidine biosynthetic process"/>
    <property type="evidence" value="ECO:0007669"/>
    <property type="project" value="UniProtKB-UniRule"/>
</dbReference>
<dbReference type="Gene3D" id="3.20.20.70">
    <property type="entry name" value="Aldolase class I"/>
    <property type="match status" value="1"/>
</dbReference>
<evidence type="ECO:0000256" key="12">
    <source>
        <dbReference type="RuleBase" id="RU003657"/>
    </source>
</evidence>
<evidence type="ECO:0000256" key="4">
    <source>
        <dbReference type="ARBA" id="ARBA00011152"/>
    </source>
</evidence>
<evidence type="ECO:0000313" key="13">
    <source>
        <dbReference type="EMBL" id="XCC62789.1"/>
    </source>
</evidence>
<comment type="function">
    <text evidence="9 11">IGPS catalyzes the conversion of PRFAR and glutamine to IGP, AICAR and glutamate. The HisF subunit catalyzes the cyclization activity that produces IGP and AICAR from PRFAR using the ammonia provided by the HisH subunit.</text>
</comment>
<reference evidence="13" key="1">
    <citation type="submission" date="2023-02" db="EMBL/GenBank/DDBJ databases">
        <title>Gut commensal Christensenella minuta modulates host metabolism via a new class of secondary bile acids.</title>
        <authorList>
            <person name="Liu C."/>
        </authorList>
    </citation>
    <scope>NUCLEOTIDE SEQUENCE</scope>
    <source>
        <strain evidence="13">CA70</strain>
    </source>
</reference>
<dbReference type="Pfam" id="PF00977">
    <property type="entry name" value="His_biosynth"/>
    <property type="match status" value="1"/>
</dbReference>